<dbReference type="AlphaFoldDB" id="A0A1M3T207"/>
<protein>
    <submittedName>
        <fullName evidence="1">Uncharacterized protein</fullName>
    </submittedName>
</protein>
<dbReference type="EMBL" id="KV878253">
    <property type="protein sequence ID" value="OJZ80799.1"/>
    <property type="molecule type" value="Genomic_DNA"/>
</dbReference>
<gene>
    <name evidence="1" type="ORF">ASPFODRAFT_53042</name>
</gene>
<dbReference type="VEuPathDB" id="FungiDB:ASPFODRAFT_53042"/>
<proteinExistence type="predicted"/>
<reference evidence="2" key="1">
    <citation type="journal article" date="2017" name="Genome Biol.">
        <title>Comparative genomics reveals high biological diversity and specific adaptations in the industrially and medically important fungal genus Aspergillus.</title>
        <authorList>
            <person name="de Vries R.P."/>
            <person name="Riley R."/>
            <person name="Wiebenga A."/>
            <person name="Aguilar-Osorio G."/>
            <person name="Amillis S."/>
            <person name="Uchima C.A."/>
            <person name="Anderluh G."/>
            <person name="Asadollahi M."/>
            <person name="Askin M."/>
            <person name="Barry K."/>
            <person name="Battaglia E."/>
            <person name="Bayram O."/>
            <person name="Benocci T."/>
            <person name="Braus-Stromeyer S.A."/>
            <person name="Caldana C."/>
            <person name="Canovas D."/>
            <person name="Cerqueira G.C."/>
            <person name="Chen F."/>
            <person name="Chen W."/>
            <person name="Choi C."/>
            <person name="Clum A."/>
            <person name="Dos Santos R.A."/>
            <person name="Damasio A.R."/>
            <person name="Diallinas G."/>
            <person name="Emri T."/>
            <person name="Fekete E."/>
            <person name="Flipphi M."/>
            <person name="Freyberg S."/>
            <person name="Gallo A."/>
            <person name="Gournas C."/>
            <person name="Habgood R."/>
            <person name="Hainaut M."/>
            <person name="Harispe M.L."/>
            <person name="Henrissat B."/>
            <person name="Hilden K.S."/>
            <person name="Hope R."/>
            <person name="Hossain A."/>
            <person name="Karabika E."/>
            <person name="Karaffa L."/>
            <person name="Karanyi Z."/>
            <person name="Krasevec N."/>
            <person name="Kuo A."/>
            <person name="Kusch H."/>
            <person name="LaButti K."/>
            <person name="Lagendijk E.L."/>
            <person name="Lapidus A."/>
            <person name="Levasseur A."/>
            <person name="Lindquist E."/>
            <person name="Lipzen A."/>
            <person name="Logrieco A.F."/>
            <person name="MacCabe A."/>
            <person name="Maekelae M.R."/>
            <person name="Malavazi I."/>
            <person name="Melin P."/>
            <person name="Meyer V."/>
            <person name="Mielnichuk N."/>
            <person name="Miskei M."/>
            <person name="Molnar A.P."/>
            <person name="Mule G."/>
            <person name="Ngan C.Y."/>
            <person name="Orejas M."/>
            <person name="Orosz E."/>
            <person name="Ouedraogo J.P."/>
            <person name="Overkamp K.M."/>
            <person name="Park H.-S."/>
            <person name="Perrone G."/>
            <person name="Piumi F."/>
            <person name="Punt P.J."/>
            <person name="Ram A.F."/>
            <person name="Ramon A."/>
            <person name="Rauscher S."/>
            <person name="Record E."/>
            <person name="Riano-Pachon D.M."/>
            <person name="Robert V."/>
            <person name="Roehrig J."/>
            <person name="Ruller R."/>
            <person name="Salamov A."/>
            <person name="Salih N.S."/>
            <person name="Samson R.A."/>
            <person name="Sandor E."/>
            <person name="Sanguinetti M."/>
            <person name="Schuetze T."/>
            <person name="Sepcic K."/>
            <person name="Shelest E."/>
            <person name="Sherlock G."/>
            <person name="Sophianopoulou V."/>
            <person name="Squina F.M."/>
            <person name="Sun H."/>
            <person name="Susca A."/>
            <person name="Todd R.B."/>
            <person name="Tsang A."/>
            <person name="Unkles S.E."/>
            <person name="van de Wiele N."/>
            <person name="van Rossen-Uffink D."/>
            <person name="Oliveira J.V."/>
            <person name="Vesth T.C."/>
            <person name="Visser J."/>
            <person name="Yu J.-H."/>
            <person name="Zhou M."/>
            <person name="Andersen M.R."/>
            <person name="Archer D.B."/>
            <person name="Baker S.E."/>
            <person name="Benoit I."/>
            <person name="Brakhage A.A."/>
            <person name="Braus G.H."/>
            <person name="Fischer R."/>
            <person name="Frisvad J.C."/>
            <person name="Goldman G.H."/>
            <person name="Houbraken J."/>
            <person name="Oakley B."/>
            <person name="Pocsi I."/>
            <person name="Scazzocchio C."/>
            <person name="Seiboth B."/>
            <person name="vanKuyk P.A."/>
            <person name="Wortman J."/>
            <person name="Dyer P.S."/>
            <person name="Grigoriev I.V."/>
        </authorList>
    </citation>
    <scope>NUCLEOTIDE SEQUENCE [LARGE SCALE GENOMIC DNA]</scope>
    <source>
        <strain evidence="2">CBS 106.47</strain>
    </source>
</reference>
<name>A0A1M3T207_ASPLC</name>
<evidence type="ECO:0000313" key="1">
    <source>
        <dbReference type="EMBL" id="OJZ80799.1"/>
    </source>
</evidence>
<sequence>MDSTGWGQNSGTQSWPPTKAIDAIETVHFTLLPNDLFDLTQVTLSTTQSHFSMNVAVLSFFWGGGDMPPFRAFFLK</sequence>
<evidence type="ECO:0000313" key="2">
    <source>
        <dbReference type="Proteomes" id="UP000184063"/>
    </source>
</evidence>
<dbReference type="Proteomes" id="UP000184063">
    <property type="component" value="Unassembled WGS sequence"/>
</dbReference>
<organism evidence="1 2">
    <name type="scientific">Aspergillus luchuensis (strain CBS 106.47)</name>
    <dbReference type="NCBI Taxonomy" id="1137211"/>
    <lineage>
        <taxon>Eukaryota</taxon>
        <taxon>Fungi</taxon>
        <taxon>Dikarya</taxon>
        <taxon>Ascomycota</taxon>
        <taxon>Pezizomycotina</taxon>
        <taxon>Eurotiomycetes</taxon>
        <taxon>Eurotiomycetidae</taxon>
        <taxon>Eurotiales</taxon>
        <taxon>Aspergillaceae</taxon>
        <taxon>Aspergillus</taxon>
        <taxon>Aspergillus subgen. Circumdati</taxon>
    </lineage>
</organism>
<accession>A0A1M3T207</accession>